<gene>
    <name evidence="4" type="ORF">PSH67_19955</name>
</gene>
<name>A0ABY9FP69_9PSED</name>
<keyword evidence="1" id="KW-0602">Photosynthesis</keyword>
<dbReference type="PANTHER" id="PTHR47199">
    <property type="entry name" value="PHOTOSYSTEM II STABILITY/ASSEMBLY FACTOR HCF136, CHLOROPLASTIC"/>
    <property type="match status" value="1"/>
</dbReference>
<dbReference type="Gene3D" id="2.130.10.10">
    <property type="entry name" value="YVTN repeat-like/Quinoprotein amine dehydrogenase"/>
    <property type="match status" value="2"/>
</dbReference>
<dbReference type="PANTHER" id="PTHR47199:SF2">
    <property type="entry name" value="PHOTOSYSTEM II STABILITY_ASSEMBLY FACTOR HCF136, CHLOROPLASTIC"/>
    <property type="match status" value="1"/>
</dbReference>
<dbReference type="InterPro" id="IPR028203">
    <property type="entry name" value="PSII_CF48-like_dom"/>
</dbReference>
<dbReference type="Pfam" id="PF14870">
    <property type="entry name" value="PSII_BNR"/>
    <property type="match status" value="2"/>
</dbReference>
<feature type="domain" description="Photosynthesis system II assembly factor Ycf48/Hcf136-like" evidence="3">
    <location>
        <begin position="46"/>
        <end position="106"/>
    </location>
</feature>
<evidence type="ECO:0000256" key="2">
    <source>
        <dbReference type="ARBA" id="ARBA00023276"/>
    </source>
</evidence>
<evidence type="ECO:0000259" key="3">
    <source>
        <dbReference type="Pfam" id="PF14870"/>
    </source>
</evidence>
<protein>
    <submittedName>
        <fullName evidence="4">YCF48-related protein</fullName>
    </submittedName>
</protein>
<evidence type="ECO:0000313" key="4">
    <source>
        <dbReference type="EMBL" id="WLH05107.1"/>
    </source>
</evidence>
<dbReference type="Proteomes" id="UP001236748">
    <property type="component" value="Chromosome"/>
</dbReference>
<feature type="domain" description="Photosynthesis system II assembly factor Ycf48/Hcf136-like" evidence="3">
    <location>
        <begin position="149"/>
        <end position="267"/>
    </location>
</feature>
<accession>A0ABY9FP69</accession>
<dbReference type="InterPro" id="IPR015943">
    <property type="entry name" value="WD40/YVTN_repeat-like_dom_sf"/>
</dbReference>
<proteinExistence type="predicted"/>
<keyword evidence="2" id="KW-0604">Photosystem II</keyword>
<organism evidence="4 5">
    <name type="scientific">Pseudomonas lurida</name>
    <dbReference type="NCBI Taxonomy" id="244566"/>
    <lineage>
        <taxon>Bacteria</taxon>
        <taxon>Pseudomonadati</taxon>
        <taxon>Pseudomonadota</taxon>
        <taxon>Gammaproteobacteria</taxon>
        <taxon>Pseudomonadales</taxon>
        <taxon>Pseudomonadaceae</taxon>
        <taxon>Pseudomonas</taxon>
    </lineage>
</organism>
<reference evidence="4 5" key="1">
    <citation type="submission" date="2023-02" db="EMBL/GenBank/DDBJ databases">
        <title>Evolution of Hrp T3SS in non-pathogenic Pseudomonas fluorescens.</title>
        <authorList>
            <person name="Liao K."/>
            <person name="Wei H."/>
            <person name="Gu Y."/>
        </authorList>
    </citation>
    <scope>NUCLEOTIDE SEQUENCE [LARGE SCALE GENOMIC DNA]</scope>
    <source>
        <strain evidence="4 5">FP2043</strain>
    </source>
</reference>
<evidence type="ECO:0000256" key="1">
    <source>
        <dbReference type="ARBA" id="ARBA00022531"/>
    </source>
</evidence>
<dbReference type="EMBL" id="CP117450">
    <property type="protein sequence ID" value="WLH05107.1"/>
    <property type="molecule type" value="Genomic_DNA"/>
</dbReference>
<evidence type="ECO:0000313" key="5">
    <source>
        <dbReference type="Proteomes" id="UP001236748"/>
    </source>
</evidence>
<keyword evidence="5" id="KW-1185">Reference proteome</keyword>
<dbReference type="SUPFAM" id="SSF110296">
    <property type="entry name" value="Oligoxyloglucan reducing end-specific cellobiohydrolase"/>
    <property type="match status" value="1"/>
</dbReference>
<sequence>MLGLLPCTTLYAQPYQDPLDAPAQVNRLAASSQLTAVAMVGQRIVAVGARGMVLLSDDQGNNWQQAKVPVSSDLVAVQFSGDKQGWAVGHDGVVLHSGDAGATWEKQLDGRILEKLLTAHFKEMAAKDNEKAQQYLDLIKLNFANGPEQPFLGVWFENEQDGFVVGAFGTIMGTHDGGKTWESWLEKVDNPDMLHYNAIVGIAGQTYITSEQGSVFKLDKEQQRFIKLSSGYTGSFFGILGNQQFLLAYGLRGNAYKSLDEGQTWSRLETASTTGLVAGVLDEKGHILLASEAGAVIESRDEGKSFKPLPDVRPALFAGLALAAPDRAVVVGLSGVQVISLQ</sequence>